<organism evidence="5 6">
    <name type="scientific">Vreelandella aquamarina</name>
    <dbReference type="NCBI Taxonomy" id="77097"/>
    <lineage>
        <taxon>Bacteria</taxon>
        <taxon>Pseudomonadati</taxon>
        <taxon>Pseudomonadota</taxon>
        <taxon>Gammaproteobacteria</taxon>
        <taxon>Oceanospirillales</taxon>
        <taxon>Halomonadaceae</taxon>
        <taxon>Vreelandella</taxon>
    </lineage>
</organism>
<dbReference type="PANTHER" id="PTHR45138:SF9">
    <property type="entry name" value="DIGUANYLATE CYCLASE DGCM-RELATED"/>
    <property type="match status" value="1"/>
</dbReference>
<protein>
    <recommendedName>
        <fullName evidence="2">diguanylate cyclase</fullName>
        <ecNumber evidence="2">2.7.7.65</ecNumber>
    </recommendedName>
</protein>
<feature type="domain" description="GGDEF" evidence="4">
    <location>
        <begin position="359"/>
        <end position="487"/>
    </location>
</feature>
<dbReference type="InterPro" id="IPR050469">
    <property type="entry name" value="Diguanylate_Cyclase"/>
</dbReference>
<comment type="cofactor">
    <cofactor evidence="1">
        <name>Mg(2+)</name>
        <dbReference type="ChEBI" id="CHEBI:18420"/>
    </cofactor>
</comment>
<evidence type="ECO:0000256" key="2">
    <source>
        <dbReference type="ARBA" id="ARBA00012528"/>
    </source>
</evidence>
<dbReference type="Gene3D" id="3.30.70.270">
    <property type="match status" value="1"/>
</dbReference>
<dbReference type="FunFam" id="3.30.70.270:FF:000001">
    <property type="entry name" value="Diguanylate cyclase domain protein"/>
    <property type="match status" value="1"/>
</dbReference>
<dbReference type="InterPro" id="IPR013515">
    <property type="entry name" value="Phytochrome_cen-reg"/>
</dbReference>
<dbReference type="EMBL" id="CP024621">
    <property type="protein sequence ID" value="QHD48719.1"/>
    <property type="molecule type" value="Genomic_DNA"/>
</dbReference>
<proteinExistence type="predicted"/>
<dbReference type="InterPro" id="IPR000160">
    <property type="entry name" value="GGDEF_dom"/>
</dbReference>
<dbReference type="GO" id="GO:0009584">
    <property type="term" value="P:detection of visible light"/>
    <property type="evidence" value="ECO:0007669"/>
    <property type="project" value="InterPro"/>
</dbReference>
<evidence type="ECO:0000313" key="6">
    <source>
        <dbReference type="Proteomes" id="UP000463949"/>
    </source>
</evidence>
<comment type="catalytic activity">
    <reaction evidence="3">
        <text>2 GTP = 3',3'-c-di-GMP + 2 diphosphate</text>
        <dbReference type="Rhea" id="RHEA:24898"/>
        <dbReference type="ChEBI" id="CHEBI:33019"/>
        <dbReference type="ChEBI" id="CHEBI:37565"/>
        <dbReference type="ChEBI" id="CHEBI:58805"/>
        <dbReference type="EC" id="2.7.7.65"/>
    </reaction>
</comment>
<dbReference type="NCBIfam" id="TIGR00254">
    <property type="entry name" value="GGDEF"/>
    <property type="match status" value="1"/>
</dbReference>
<dbReference type="InterPro" id="IPR043128">
    <property type="entry name" value="Rev_trsase/Diguanyl_cyclase"/>
</dbReference>
<dbReference type="Pfam" id="PF00990">
    <property type="entry name" value="GGDEF"/>
    <property type="match status" value="1"/>
</dbReference>
<dbReference type="CDD" id="cd01949">
    <property type="entry name" value="GGDEF"/>
    <property type="match status" value="1"/>
</dbReference>
<sequence length="487" mass="55356">MKWRSAYGQHGRAISCFEESFRMSEQRQHLLHEHGGLYDSLMKISHAPSLTALFEQLTCALHRMTHQMPIAIYRHTKTMELRLIHVFPSACSLKAHPRLISIRSVSTLLASELQYYELKCEAETWGYIALPPSYHLVSSRWSRLVITIAAQRLGLLTMEQLAERRAGLKRYRQQLSSDIKRFSDFKDIVRHHGERLCKLFESQGIALLRNHQMHSFGDCPSERHILNALETLTRGNTNDATVELDGMCQGGVATRLDISCVTPSWLFLFRHTPLSHLPENFSANVDPMGYWSPLEIATMTELGDHIAMAITAMDAVYLNQQLTHSNQRLQTLARTDPLTQCWNRHYTEMTLSRLIDSDVSLSVILFDVDDFKNINDTFGHSVGDDVLRRLSQVVQNTLREEDHLGRWGGEEFLIIIRETDTAASLLLAQRLCSIVSTTPFKLPLPVTISIGLTSKKTGDTVRHLVERADHGMYLAKKAGKNRVTIGK</sequence>
<evidence type="ECO:0000313" key="5">
    <source>
        <dbReference type="EMBL" id="QHD48719.1"/>
    </source>
</evidence>
<reference evidence="5 6" key="1">
    <citation type="submission" date="2017-10" db="EMBL/GenBank/DDBJ databases">
        <title>Coral associated bacteria.</title>
        <authorList>
            <person name="Wang X."/>
        </authorList>
    </citation>
    <scope>NUCLEOTIDE SEQUENCE [LARGE SCALE GENOMIC DNA]</scope>
    <source>
        <strain evidence="5 6">SCSIO 43005</strain>
    </source>
</reference>
<dbReference type="SUPFAM" id="SSF55781">
    <property type="entry name" value="GAF domain-like"/>
    <property type="match status" value="1"/>
</dbReference>
<dbReference type="Pfam" id="PF00360">
    <property type="entry name" value="PHY"/>
    <property type="match status" value="1"/>
</dbReference>
<dbReference type="PROSITE" id="PS50887">
    <property type="entry name" value="GGDEF"/>
    <property type="match status" value="1"/>
</dbReference>
<dbReference type="KEGG" id="hmd:CTT34_02975"/>
<evidence type="ECO:0000256" key="3">
    <source>
        <dbReference type="ARBA" id="ARBA00034247"/>
    </source>
</evidence>
<accession>A0A857GHI3</accession>
<dbReference type="GO" id="GO:0006355">
    <property type="term" value="P:regulation of DNA-templated transcription"/>
    <property type="evidence" value="ECO:0007669"/>
    <property type="project" value="InterPro"/>
</dbReference>
<dbReference type="SUPFAM" id="SSF55073">
    <property type="entry name" value="Nucleotide cyclase"/>
    <property type="match status" value="1"/>
</dbReference>
<dbReference type="InterPro" id="IPR029787">
    <property type="entry name" value="Nucleotide_cyclase"/>
</dbReference>
<evidence type="ECO:0000259" key="4">
    <source>
        <dbReference type="PROSITE" id="PS50887"/>
    </source>
</evidence>
<dbReference type="InterPro" id="IPR043150">
    <property type="entry name" value="Phytochrome_PHY_sf"/>
</dbReference>
<evidence type="ECO:0000256" key="1">
    <source>
        <dbReference type="ARBA" id="ARBA00001946"/>
    </source>
</evidence>
<dbReference type="AlphaFoldDB" id="A0A857GHI3"/>
<dbReference type="Gene3D" id="3.30.450.270">
    <property type="match status" value="1"/>
</dbReference>
<dbReference type="EC" id="2.7.7.65" evidence="2"/>
<gene>
    <name evidence="5" type="ORF">CTT34_02975</name>
</gene>
<dbReference type="Proteomes" id="UP000463949">
    <property type="component" value="Chromosome"/>
</dbReference>
<name>A0A857GHI3_9GAMM</name>
<dbReference type="SMART" id="SM00267">
    <property type="entry name" value="GGDEF"/>
    <property type="match status" value="1"/>
</dbReference>
<dbReference type="GO" id="GO:0052621">
    <property type="term" value="F:diguanylate cyclase activity"/>
    <property type="evidence" value="ECO:0007669"/>
    <property type="project" value="UniProtKB-EC"/>
</dbReference>
<dbReference type="PANTHER" id="PTHR45138">
    <property type="entry name" value="REGULATORY COMPONENTS OF SENSORY TRANSDUCTION SYSTEM"/>
    <property type="match status" value="1"/>
</dbReference>